<evidence type="ECO:0000313" key="2">
    <source>
        <dbReference type="Proteomes" id="UP000596427"/>
    </source>
</evidence>
<name>A0A974PJV2_9HYPH</name>
<organism evidence="1 2">
    <name type="scientific">Xanthobacter dioxanivorans</name>
    <dbReference type="NCBI Taxonomy" id="2528964"/>
    <lineage>
        <taxon>Bacteria</taxon>
        <taxon>Pseudomonadati</taxon>
        <taxon>Pseudomonadota</taxon>
        <taxon>Alphaproteobacteria</taxon>
        <taxon>Hyphomicrobiales</taxon>
        <taxon>Xanthobacteraceae</taxon>
        <taxon>Xanthobacter</taxon>
    </lineage>
</organism>
<gene>
    <name evidence="1" type="ORF">EZH22_17435</name>
</gene>
<dbReference type="EMBL" id="CP063362">
    <property type="protein sequence ID" value="QRG04920.1"/>
    <property type="molecule type" value="Genomic_DNA"/>
</dbReference>
<evidence type="ECO:0000313" key="1">
    <source>
        <dbReference type="EMBL" id="QRG04920.1"/>
    </source>
</evidence>
<keyword evidence="2" id="KW-1185">Reference proteome</keyword>
<dbReference type="Proteomes" id="UP000596427">
    <property type="component" value="Chromosome"/>
</dbReference>
<dbReference type="Pfam" id="PF11064">
    <property type="entry name" value="DUF2865"/>
    <property type="match status" value="1"/>
</dbReference>
<reference evidence="1 2" key="1">
    <citation type="submission" date="2020-10" db="EMBL/GenBank/DDBJ databases">
        <title>Degradation of 1,4-Dioxane by Xanthobacter sp. YN2, via a Novel Group-2 Soluble Di-Iron Monooxygenase.</title>
        <authorList>
            <person name="Ma F."/>
            <person name="Wang Y."/>
            <person name="Yang J."/>
            <person name="Guo H."/>
            <person name="Su D."/>
            <person name="Yu L."/>
        </authorList>
    </citation>
    <scope>NUCLEOTIDE SEQUENCE [LARGE SCALE GENOMIC DNA]</scope>
    <source>
        <strain evidence="1 2">YN2</strain>
    </source>
</reference>
<accession>A0A974PJV2</accession>
<protein>
    <submittedName>
        <fullName evidence="1">DUF2865 domain-containing protein</fullName>
    </submittedName>
</protein>
<proteinExistence type="predicted"/>
<dbReference type="AlphaFoldDB" id="A0A974PJV2"/>
<sequence length="241" mass="25271">MAAALLCGVGFAGEAQAQGARTTFFARPSPTSPIEGFFSMLFGGMRAAPPRPAFNQPSLAPLPELREGGSGGYVAAGFCVRTCDGRYFPLQGRPNGAGDPDALAQCNAFCPAARMAVYTTSDTARGIDLAVSRDGAPYSEMPNAYVYRQRLVDGCTCTGGPRIGGLAKIDVMRDPTLKRGDVVMSRDGSRVFAGAGTKVAARSGAGGGMPYQKADFVTPAQFPELPRDMRARLDELTVASR</sequence>
<dbReference type="KEGG" id="xdi:EZH22_17435"/>
<dbReference type="InterPro" id="IPR021293">
    <property type="entry name" value="DUF2865"/>
</dbReference>
<dbReference type="RefSeq" id="WP_203191795.1">
    <property type="nucleotide sequence ID" value="NZ_CP063362.1"/>
</dbReference>